<evidence type="ECO:0000256" key="1">
    <source>
        <dbReference type="ARBA" id="ARBA00008023"/>
    </source>
</evidence>
<comment type="catalytic activity">
    <reaction evidence="8 10">
        <text>dITP + H2O = dIMP + diphosphate + H(+)</text>
        <dbReference type="Rhea" id="RHEA:28342"/>
        <dbReference type="ChEBI" id="CHEBI:15377"/>
        <dbReference type="ChEBI" id="CHEBI:15378"/>
        <dbReference type="ChEBI" id="CHEBI:33019"/>
        <dbReference type="ChEBI" id="CHEBI:61194"/>
        <dbReference type="ChEBI" id="CHEBI:61382"/>
        <dbReference type="EC" id="3.6.1.66"/>
    </reaction>
</comment>
<feature type="active site" description="Proton acceptor" evidence="10">
    <location>
        <position position="84"/>
    </location>
</feature>
<dbReference type="EMBL" id="JFZA02000034">
    <property type="protein sequence ID" value="KFG89176.1"/>
    <property type="molecule type" value="Genomic_DNA"/>
</dbReference>
<comment type="caution">
    <text evidence="12">The sequence shown here is derived from an EMBL/GenBank/DDBJ whole genome shotgun (WGS) entry which is preliminary data.</text>
</comment>
<dbReference type="GO" id="GO:0009146">
    <property type="term" value="P:purine nucleoside triphosphate catabolic process"/>
    <property type="evidence" value="ECO:0007669"/>
    <property type="project" value="UniProtKB-UniRule"/>
</dbReference>
<dbReference type="NCBIfam" id="TIGR00042">
    <property type="entry name" value="RdgB/HAM1 family non-canonical purine NTP pyrophosphatase"/>
    <property type="match status" value="1"/>
</dbReference>
<dbReference type="Pfam" id="PF01725">
    <property type="entry name" value="Ham1p_like"/>
    <property type="match status" value="1"/>
</dbReference>
<feature type="binding site" evidence="10">
    <location>
        <begin position="168"/>
        <end position="171"/>
    </location>
    <ligand>
        <name>substrate</name>
    </ligand>
</feature>
<dbReference type="PANTHER" id="PTHR11067">
    <property type="entry name" value="INOSINE TRIPHOSPHATE PYROPHOSPHATASE/HAM1 PROTEIN"/>
    <property type="match status" value="1"/>
</dbReference>
<feature type="binding site" evidence="10">
    <location>
        <position position="84"/>
    </location>
    <ligand>
        <name>Mg(2+)</name>
        <dbReference type="ChEBI" id="CHEBI:18420"/>
    </ligand>
</feature>
<feature type="binding site" evidence="10">
    <location>
        <begin position="23"/>
        <end position="28"/>
    </location>
    <ligand>
        <name>substrate</name>
    </ligand>
</feature>
<evidence type="ECO:0000256" key="5">
    <source>
        <dbReference type="ARBA" id="ARBA00022801"/>
    </source>
</evidence>
<keyword evidence="3 10" id="KW-0479">Metal-binding</keyword>
<dbReference type="AlphaFoldDB" id="A0A086P708"/>
<dbReference type="Proteomes" id="UP000024284">
    <property type="component" value="Unassembled WGS sequence"/>
</dbReference>
<evidence type="ECO:0000256" key="3">
    <source>
        <dbReference type="ARBA" id="ARBA00022723"/>
    </source>
</evidence>
<comment type="subunit">
    <text evidence="2 10">Homodimer.</text>
</comment>
<dbReference type="GO" id="GO:0036220">
    <property type="term" value="F:ITP diphosphatase activity"/>
    <property type="evidence" value="ECO:0007669"/>
    <property type="project" value="UniProtKB-UniRule"/>
</dbReference>
<comment type="catalytic activity">
    <reaction evidence="10">
        <text>ITP + H2O = IMP + diphosphate + H(+)</text>
        <dbReference type="Rhea" id="RHEA:29399"/>
        <dbReference type="ChEBI" id="CHEBI:15377"/>
        <dbReference type="ChEBI" id="CHEBI:15378"/>
        <dbReference type="ChEBI" id="CHEBI:33019"/>
        <dbReference type="ChEBI" id="CHEBI:58053"/>
        <dbReference type="ChEBI" id="CHEBI:61402"/>
        <dbReference type="EC" id="3.6.1.66"/>
    </reaction>
</comment>
<comment type="cofactor">
    <cofactor evidence="10">
        <name>Mg(2+)</name>
        <dbReference type="ChEBI" id="CHEBI:18420"/>
    </cofactor>
    <text evidence="10">Binds 1 Mg(2+) ion per subunit.</text>
</comment>
<accession>A0A086P708</accession>
<evidence type="ECO:0000256" key="2">
    <source>
        <dbReference type="ARBA" id="ARBA00011738"/>
    </source>
</evidence>
<evidence type="ECO:0000256" key="10">
    <source>
        <dbReference type="HAMAP-Rule" id="MF_01405"/>
    </source>
</evidence>
<evidence type="ECO:0000313" key="12">
    <source>
        <dbReference type="EMBL" id="KFG89176.1"/>
    </source>
</evidence>
<reference evidence="12" key="1">
    <citation type="submission" date="2014-08" db="EMBL/GenBank/DDBJ databases">
        <title>Draft genome sequences of Sphingobium herbicidovorans.</title>
        <authorList>
            <person name="Gan H.M."/>
            <person name="Gan H.Y."/>
            <person name="Savka M.A."/>
        </authorList>
    </citation>
    <scope>NUCLEOTIDE SEQUENCE [LARGE SCALE GENOMIC DNA]</scope>
    <source>
        <strain evidence="12">NBRC 16415</strain>
    </source>
</reference>
<dbReference type="PANTHER" id="PTHR11067:SF9">
    <property type="entry name" value="INOSINE TRIPHOSPHATE PYROPHOSPHATASE"/>
    <property type="match status" value="1"/>
</dbReference>
<feature type="binding site" evidence="10">
    <location>
        <position position="55"/>
    </location>
    <ligand>
        <name>Mg(2+)</name>
        <dbReference type="ChEBI" id="CHEBI:18420"/>
    </ligand>
</feature>
<dbReference type="InterPro" id="IPR020922">
    <property type="entry name" value="dITP/XTP_pyrophosphatase"/>
</dbReference>
<comment type="function">
    <text evidence="10">Pyrophosphatase that catalyzes the hydrolysis of nucleoside triphosphates to their monophosphate derivatives, with a high preference for the non-canonical purine nucleotides XTP (xanthosine triphosphate), dITP (deoxyinosine triphosphate) and ITP. Seems to function as a house-cleaning enzyme that removes non-canonical purine nucleotides from the nucleotide pool, thus preventing their incorporation into DNA/RNA and avoiding chromosomal lesions.</text>
</comment>
<dbReference type="GO" id="GO:0005829">
    <property type="term" value="C:cytosol"/>
    <property type="evidence" value="ECO:0007669"/>
    <property type="project" value="TreeGrafter"/>
</dbReference>
<dbReference type="GO" id="GO:0017111">
    <property type="term" value="F:ribonucleoside triphosphate phosphatase activity"/>
    <property type="evidence" value="ECO:0007669"/>
    <property type="project" value="InterPro"/>
</dbReference>
<evidence type="ECO:0000256" key="7">
    <source>
        <dbReference type="ARBA" id="ARBA00023080"/>
    </source>
</evidence>
<dbReference type="SUPFAM" id="SSF52972">
    <property type="entry name" value="ITPase-like"/>
    <property type="match status" value="1"/>
</dbReference>
<gene>
    <name evidence="12" type="ORF">BV98_003003</name>
</gene>
<dbReference type="GO" id="GO:0035870">
    <property type="term" value="F:dITP diphosphatase activity"/>
    <property type="evidence" value="ECO:0007669"/>
    <property type="project" value="UniProtKB-UniRule"/>
</dbReference>
<dbReference type="HAMAP" id="MF_01405">
    <property type="entry name" value="Non_canon_purine_NTPase"/>
    <property type="match status" value="1"/>
</dbReference>
<dbReference type="PATRIC" id="fig|1219045.3.peg.3044"/>
<dbReference type="GO" id="GO:0036222">
    <property type="term" value="F:XTP diphosphatase activity"/>
    <property type="evidence" value="ECO:0007669"/>
    <property type="project" value="UniProtKB-UniRule"/>
</dbReference>
<keyword evidence="7 10" id="KW-0546">Nucleotide metabolism</keyword>
<keyword evidence="6 10" id="KW-0460">Magnesium</keyword>
<comment type="catalytic activity">
    <reaction evidence="9 10">
        <text>XTP + H2O = XMP + diphosphate + H(+)</text>
        <dbReference type="Rhea" id="RHEA:28610"/>
        <dbReference type="ChEBI" id="CHEBI:15377"/>
        <dbReference type="ChEBI" id="CHEBI:15378"/>
        <dbReference type="ChEBI" id="CHEBI:33019"/>
        <dbReference type="ChEBI" id="CHEBI:57464"/>
        <dbReference type="ChEBI" id="CHEBI:61314"/>
        <dbReference type="EC" id="3.6.1.66"/>
    </reaction>
</comment>
<dbReference type="STRING" id="76947.GCA_002080435_02238"/>
<name>A0A086P708_SPHHM</name>
<dbReference type="EC" id="3.6.1.66" evidence="10"/>
<dbReference type="OrthoDB" id="9807456at2"/>
<proteinExistence type="inferred from homology"/>
<keyword evidence="5 10" id="KW-0378">Hydrolase</keyword>
<dbReference type="CDD" id="cd00515">
    <property type="entry name" value="HAM1"/>
    <property type="match status" value="1"/>
</dbReference>
<feature type="binding site" evidence="10">
    <location>
        <begin position="196"/>
        <end position="197"/>
    </location>
    <ligand>
        <name>substrate</name>
    </ligand>
</feature>
<dbReference type="InterPro" id="IPR029001">
    <property type="entry name" value="ITPase-like_fam"/>
</dbReference>
<organism evidence="12 13">
    <name type="scientific">Sphingobium herbicidovorans (strain ATCC 700291 / DSM 11019 / CCUG 56400 / KCTC 2939 / LMG 18315 / NBRC 16415 / MH)</name>
    <name type="common">Sphingomonas herbicidovorans</name>
    <dbReference type="NCBI Taxonomy" id="1219045"/>
    <lineage>
        <taxon>Bacteria</taxon>
        <taxon>Pseudomonadati</taxon>
        <taxon>Pseudomonadota</taxon>
        <taxon>Alphaproteobacteria</taxon>
        <taxon>Sphingomonadales</taxon>
        <taxon>Sphingomonadaceae</taxon>
        <taxon>Sphingobium</taxon>
    </lineage>
</organism>
<keyword evidence="4 10" id="KW-0547">Nucleotide-binding</keyword>
<dbReference type="RefSeq" id="WP_037467657.1">
    <property type="nucleotide sequence ID" value="NZ_BCZD01000010.1"/>
</dbReference>
<evidence type="ECO:0000256" key="8">
    <source>
        <dbReference type="ARBA" id="ARBA00051875"/>
    </source>
</evidence>
<evidence type="ECO:0000256" key="4">
    <source>
        <dbReference type="ARBA" id="ARBA00022741"/>
    </source>
</evidence>
<feature type="binding site" evidence="10">
    <location>
        <position position="191"/>
    </location>
    <ligand>
        <name>substrate</name>
    </ligand>
</feature>
<dbReference type="eggNOG" id="COG0127">
    <property type="taxonomic scope" value="Bacteria"/>
</dbReference>
<protein>
    <recommendedName>
        <fullName evidence="10">dITP/XTP pyrophosphatase</fullName>
        <ecNumber evidence="10">3.6.1.66</ecNumber>
    </recommendedName>
    <alternativeName>
        <fullName evidence="10">Non-canonical purine NTP pyrophosphatase</fullName>
    </alternativeName>
    <alternativeName>
        <fullName evidence="10">Non-standard purine NTP pyrophosphatase</fullName>
    </alternativeName>
    <alternativeName>
        <fullName evidence="10">Nucleoside-triphosphate diphosphatase</fullName>
    </alternativeName>
    <alternativeName>
        <fullName evidence="10">Nucleoside-triphosphate pyrophosphatase</fullName>
        <shortName evidence="10">NTPase</shortName>
    </alternativeName>
</protein>
<dbReference type="InterPro" id="IPR002637">
    <property type="entry name" value="RdgB/HAM1"/>
</dbReference>
<dbReference type="GO" id="GO:0009117">
    <property type="term" value="P:nucleotide metabolic process"/>
    <property type="evidence" value="ECO:0007669"/>
    <property type="project" value="UniProtKB-KW"/>
</dbReference>
<dbReference type="Gene3D" id="3.90.950.10">
    <property type="match status" value="1"/>
</dbReference>
<dbReference type="FunFam" id="3.90.950.10:FF:000001">
    <property type="entry name" value="dITP/XTP pyrophosphatase"/>
    <property type="match status" value="1"/>
</dbReference>
<keyword evidence="13" id="KW-1185">Reference proteome</keyword>
<evidence type="ECO:0000256" key="6">
    <source>
        <dbReference type="ARBA" id="ARBA00022842"/>
    </source>
</evidence>
<dbReference type="GO" id="GO:0000166">
    <property type="term" value="F:nucleotide binding"/>
    <property type="evidence" value="ECO:0007669"/>
    <property type="project" value="UniProtKB-KW"/>
</dbReference>
<evidence type="ECO:0000256" key="9">
    <source>
        <dbReference type="ARBA" id="ARBA00052017"/>
    </source>
</evidence>
<sequence>MSDDFGQEQAIRKLAPGKLVIASHNPGKVREIGELLAPYGIETVSAAELDLPEPEETGTTFIANAELKAMQAADLSGLPALADDSGLCVEALNGDPGIFSARWAGETKDFGIAMKLVWDAIEAKGPNAGHGAHFICALALAWPDGHVEAFEGRVDGTIAWPPRGEKGFGYDPIFQPLGHAITFGEMEPAKKHAMSHRADAFAQLVASVF</sequence>
<comment type="similarity">
    <text evidence="1 10 11">Belongs to the HAM1 NTPase family.</text>
</comment>
<evidence type="ECO:0000256" key="11">
    <source>
        <dbReference type="RuleBase" id="RU003781"/>
    </source>
</evidence>
<dbReference type="GO" id="GO:0046872">
    <property type="term" value="F:metal ion binding"/>
    <property type="evidence" value="ECO:0007669"/>
    <property type="project" value="UniProtKB-KW"/>
</dbReference>
<feature type="binding site" evidence="10">
    <location>
        <position position="85"/>
    </location>
    <ligand>
        <name>substrate</name>
    </ligand>
</feature>
<evidence type="ECO:0000313" key="13">
    <source>
        <dbReference type="Proteomes" id="UP000024284"/>
    </source>
</evidence>